<sequence>MDPHPEPRAARPLALPSVYSGDTVVEAFAAAIGEVLAPTEERIESLDAVLDPWRAPPAFLDWLIRITGARVEPGWTENQRRKAVDLAPRLTAYRGTPYGLRLEAKELHGWDRLVIDDPGGVFTEGDRPPRAGRTLTVTLTAGRDEDRQALEHRLTRLVRAHCPAHLPFKVAVISDQGDRREARRTEGAGPAGPAPATPDERSQQG</sequence>
<dbReference type="InterPro" id="IPR006521">
    <property type="entry name" value="Tail_protein_I"/>
</dbReference>
<evidence type="ECO:0000256" key="1">
    <source>
        <dbReference type="SAM" id="MobiDB-lite"/>
    </source>
</evidence>
<gene>
    <name evidence="2" type="ORF">ACFPP6_01560</name>
</gene>
<dbReference type="EMBL" id="JBHSKJ010000001">
    <property type="protein sequence ID" value="MFC5143392.1"/>
    <property type="molecule type" value="Genomic_DNA"/>
</dbReference>
<comment type="caution">
    <text evidence="2">The sequence shown here is derived from an EMBL/GenBank/DDBJ whole genome shotgun (WGS) entry which is preliminary data.</text>
</comment>
<dbReference type="RefSeq" id="WP_382036136.1">
    <property type="nucleotide sequence ID" value="NZ_JBHSKJ010000001.1"/>
</dbReference>
<dbReference type="InterPro" id="IPR011748">
    <property type="entry name" value="Unchr_phage_tail-like"/>
</dbReference>
<accession>A0ABV9ZQ18</accession>
<proteinExistence type="predicted"/>
<feature type="compositionally biased region" description="Basic and acidic residues" evidence="1">
    <location>
        <begin position="176"/>
        <end position="186"/>
    </location>
</feature>
<evidence type="ECO:0000313" key="2">
    <source>
        <dbReference type="EMBL" id="MFC5143392.1"/>
    </source>
</evidence>
<organism evidence="2 3">
    <name type="scientific">Streptomyces aureoversilis</name>
    <dbReference type="NCBI Taxonomy" id="67277"/>
    <lineage>
        <taxon>Bacteria</taxon>
        <taxon>Bacillati</taxon>
        <taxon>Actinomycetota</taxon>
        <taxon>Actinomycetes</taxon>
        <taxon>Kitasatosporales</taxon>
        <taxon>Streptomycetaceae</taxon>
        <taxon>Streptomyces</taxon>
    </lineage>
</organism>
<name>A0ABV9ZQ18_9ACTN</name>
<feature type="region of interest" description="Disordered" evidence="1">
    <location>
        <begin position="173"/>
        <end position="205"/>
    </location>
</feature>
<dbReference type="Pfam" id="PF09684">
    <property type="entry name" value="Tail_P2_I"/>
    <property type="match status" value="1"/>
</dbReference>
<keyword evidence="3" id="KW-1185">Reference proteome</keyword>
<dbReference type="Proteomes" id="UP001596222">
    <property type="component" value="Unassembled WGS sequence"/>
</dbReference>
<evidence type="ECO:0000313" key="3">
    <source>
        <dbReference type="Proteomes" id="UP001596222"/>
    </source>
</evidence>
<dbReference type="NCBIfam" id="TIGR02242">
    <property type="entry name" value="tail_TIGR02242"/>
    <property type="match status" value="1"/>
</dbReference>
<protein>
    <submittedName>
        <fullName evidence="2">Phage tail protein</fullName>
    </submittedName>
</protein>
<reference evidence="3" key="1">
    <citation type="journal article" date="2019" name="Int. J. Syst. Evol. Microbiol.">
        <title>The Global Catalogue of Microorganisms (GCM) 10K type strain sequencing project: providing services to taxonomists for standard genome sequencing and annotation.</title>
        <authorList>
            <consortium name="The Broad Institute Genomics Platform"/>
            <consortium name="The Broad Institute Genome Sequencing Center for Infectious Disease"/>
            <person name="Wu L."/>
            <person name="Ma J."/>
        </authorList>
    </citation>
    <scope>NUCLEOTIDE SEQUENCE [LARGE SCALE GENOMIC DNA]</scope>
    <source>
        <strain evidence="3">CGMCC 4.1641</strain>
    </source>
</reference>